<evidence type="ECO:0000256" key="5">
    <source>
        <dbReference type="ARBA" id="ARBA00047754"/>
    </source>
</evidence>
<dbReference type="EC" id="1.17.4.1" evidence="2"/>
<dbReference type="Pfam" id="PF12637">
    <property type="entry name" value="TSCPD"/>
    <property type="match status" value="1"/>
</dbReference>
<organism evidence="7 8">
    <name type="scientific">Selenomonas ruminantium</name>
    <dbReference type="NCBI Taxonomy" id="971"/>
    <lineage>
        <taxon>Bacteria</taxon>
        <taxon>Bacillati</taxon>
        <taxon>Bacillota</taxon>
        <taxon>Negativicutes</taxon>
        <taxon>Selenomonadales</taxon>
        <taxon>Selenomonadaceae</taxon>
        <taxon>Selenomonas</taxon>
    </lineage>
</organism>
<evidence type="ECO:0000256" key="1">
    <source>
        <dbReference type="ARBA" id="ARBA00007405"/>
    </source>
</evidence>
<protein>
    <recommendedName>
        <fullName evidence="2">ribonucleoside-diphosphate reductase</fullName>
        <ecNumber evidence="2">1.17.4.1</ecNumber>
    </recommendedName>
</protein>
<evidence type="ECO:0000313" key="8">
    <source>
        <dbReference type="Proteomes" id="UP000182412"/>
    </source>
</evidence>
<proteinExistence type="inferred from homology"/>
<dbReference type="EMBL" id="FNJQ01000011">
    <property type="protein sequence ID" value="SDP26410.1"/>
    <property type="molecule type" value="Genomic_DNA"/>
</dbReference>
<dbReference type="NCBIfam" id="TIGR03905">
    <property type="entry name" value="TIGR03905_4_Cys"/>
    <property type="match status" value="1"/>
</dbReference>
<dbReference type="GO" id="GO:0004748">
    <property type="term" value="F:ribonucleoside-diphosphate reductase activity, thioredoxin disulfide as acceptor"/>
    <property type="evidence" value="ECO:0007669"/>
    <property type="project" value="UniProtKB-EC"/>
</dbReference>
<sequence length="87" mass="9322">MSIYEYKTQGTCSRKITVELDGKIIKSVKFEGGCAGNLSGIAKLVVGMDIDHVIERFAGNTCGPRPTSCPDQLAIALREAYEAQQAG</sequence>
<comment type="similarity">
    <text evidence="1">Belongs to the ribonucleoside diphosphate reductase class-2 family.</text>
</comment>
<evidence type="ECO:0000256" key="2">
    <source>
        <dbReference type="ARBA" id="ARBA00012274"/>
    </source>
</evidence>
<keyword evidence="3" id="KW-0237">DNA synthesis</keyword>
<evidence type="ECO:0000256" key="4">
    <source>
        <dbReference type="ARBA" id="ARBA00022741"/>
    </source>
</evidence>
<dbReference type="GO" id="GO:0071897">
    <property type="term" value="P:DNA biosynthetic process"/>
    <property type="evidence" value="ECO:0007669"/>
    <property type="project" value="UniProtKB-KW"/>
</dbReference>
<evidence type="ECO:0000259" key="6">
    <source>
        <dbReference type="Pfam" id="PF12637"/>
    </source>
</evidence>
<dbReference type="OrthoDB" id="9801525at2"/>
<evidence type="ECO:0000256" key="3">
    <source>
        <dbReference type="ARBA" id="ARBA00022634"/>
    </source>
</evidence>
<keyword evidence="4" id="KW-0547">Nucleotide-binding</keyword>
<feature type="domain" description="TSCPD" evidence="6">
    <location>
        <begin position="6"/>
        <end position="81"/>
    </location>
</feature>
<comment type="catalytic activity">
    <reaction evidence="5">
        <text>a 2'-deoxyribonucleoside 5'-diphosphate + [thioredoxin]-disulfide + H2O = a ribonucleoside 5'-diphosphate + [thioredoxin]-dithiol</text>
        <dbReference type="Rhea" id="RHEA:23252"/>
        <dbReference type="Rhea" id="RHEA-COMP:10698"/>
        <dbReference type="Rhea" id="RHEA-COMP:10700"/>
        <dbReference type="ChEBI" id="CHEBI:15377"/>
        <dbReference type="ChEBI" id="CHEBI:29950"/>
        <dbReference type="ChEBI" id="CHEBI:50058"/>
        <dbReference type="ChEBI" id="CHEBI:57930"/>
        <dbReference type="ChEBI" id="CHEBI:73316"/>
        <dbReference type="EC" id="1.17.4.1"/>
    </reaction>
</comment>
<dbReference type="Proteomes" id="UP000182412">
    <property type="component" value="Unassembled WGS sequence"/>
</dbReference>
<dbReference type="AlphaFoldDB" id="A0A1H0RAJ0"/>
<name>A0A1H0RAJ0_SELRU</name>
<accession>A0A1H0RAJ0</accession>
<dbReference type="GO" id="GO:0000166">
    <property type="term" value="F:nucleotide binding"/>
    <property type="evidence" value="ECO:0007669"/>
    <property type="project" value="UniProtKB-KW"/>
</dbReference>
<dbReference type="InterPro" id="IPR023806">
    <property type="entry name" value="CHP03905"/>
</dbReference>
<evidence type="ECO:0000313" key="7">
    <source>
        <dbReference type="EMBL" id="SDP26410.1"/>
    </source>
</evidence>
<reference evidence="7 8" key="1">
    <citation type="submission" date="2016-10" db="EMBL/GenBank/DDBJ databases">
        <authorList>
            <person name="de Groot N.N."/>
        </authorList>
    </citation>
    <scope>NUCLEOTIDE SEQUENCE [LARGE SCALE GENOMIC DNA]</scope>
    <source>
        <strain evidence="7 8">S137</strain>
    </source>
</reference>
<dbReference type="InterPro" id="IPR024434">
    <property type="entry name" value="TSCPD_dom"/>
</dbReference>
<dbReference type="RefSeq" id="WP_074572060.1">
    <property type="nucleotide sequence ID" value="NZ_FNJQ01000011.1"/>
</dbReference>
<gene>
    <name evidence="7" type="ORF">SAMN05216366_11143</name>
</gene>